<keyword evidence="1" id="KW-0805">Transcription regulation</keyword>
<organism evidence="5 6">
    <name type="scientific">Georgenia soli</name>
    <dbReference type="NCBI Taxonomy" id="638953"/>
    <lineage>
        <taxon>Bacteria</taxon>
        <taxon>Bacillati</taxon>
        <taxon>Actinomycetota</taxon>
        <taxon>Actinomycetes</taxon>
        <taxon>Micrococcales</taxon>
        <taxon>Bogoriellaceae</taxon>
        <taxon>Georgenia</taxon>
    </lineage>
</organism>
<reference evidence="5 6" key="1">
    <citation type="submission" date="2017-10" db="EMBL/GenBank/DDBJ databases">
        <title>Sequencing the genomes of 1000 actinobacteria strains.</title>
        <authorList>
            <person name="Klenk H.-P."/>
        </authorList>
    </citation>
    <scope>NUCLEOTIDE SEQUENCE [LARGE SCALE GENOMIC DNA]</scope>
    <source>
        <strain evidence="5 6">DSM 21838</strain>
    </source>
</reference>
<dbReference type="SMART" id="SM00345">
    <property type="entry name" value="HTH_GNTR"/>
    <property type="match status" value="1"/>
</dbReference>
<keyword evidence="6" id="KW-1185">Reference proteome</keyword>
<dbReference type="PROSITE" id="PS50949">
    <property type="entry name" value="HTH_GNTR"/>
    <property type="match status" value="1"/>
</dbReference>
<dbReference type="PANTHER" id="PTHR43537:SF45">
    <property type="entry name" value="GNTR FAMILY REGULATORY PROTEIN"/>
    <property type="match status" value="1"/>
</dbReference>
<dbReference type="InterPro" id="IPR011711">
    <property type="entry name" value="GntR_C"/>
</dbReference>
<dbReference type="SUPFAM" id="SSF46785">
    <property type="entry name" value="Winged helix' DNA-binding domain"/>
    <property type="match status" value="1"/>
</dbReference>
<dbReference type="CDD" id="cd07377">
    <property type="entry name" value="WHTH_GntR"/>
    <property type="match status" value="1"/>
</dbReference>
<dbReference type="RefSeq" id="WP_245862361.1">
    <property type="nucleotide sequence ID" value="NZ_PDJI01000004.1"/>
</dbReference>
<gene>
    <name evidence="5" type="ORF">ATJ97_2075</name>
</gene>
<dbReference type="Gene3D" id="1.10.10.10">
    <property type="entry name" value="Winged helix-like DNA-binding domain superfamily/Winged helix DNA-binding domain"/>
    <property type="match status" value="1"/>
</dbReference>
<feature type="domain" description="HTH gntR-type" evidence="4">
    <location>
        <begin position="31"/>
        <end position="98"/>
    </location>
</feature>
<dbReference type="Proteomes" id="UP000222106">
    <property type="component" value="Unassembled WGS sequence"/>
</dbReference>
<dbReference type="SMART" id="SM00895">
    <property type="entry name" value="FCD"/>
    <property type="match status" value="1"/>
</dbReference>
<dbReference type="InterPro" id="IPR036388">
    <property type="entry name" value="WH-like_DNA-bd_sf"/>
</dbReference>
<keyword evidence="3" id="KW-0804">Transcription</keyword>
<dbReference type="Pfam" id="PF00392">
    <property type="entry name" value="GntR"/>
    <property type="match status" value="1"/>
</dbReference>
<dbReference type="PANTHER" id="PTHR43537">
    <property type="entry name" value="TRANSCRIPTIONAL REGULATOR, GNTR FAMILY"/>
    <property type="match status" value="1"/>
</dbReference>
<protein>
    <submittedName>
        <fullName evidence="5">DNA-binding GntR family transcriptional regulator</fullName>
    </submittedName>
</protein>
<dbReference type="AlphaFoldDB" id="A0A2A9EMU2"/>
<evidence type="ECO:0000256" key="1">
    <source>
        <dbReference type="ARBA" id="ARBA00023015"/>
    </source>
</evidence>
<evidence type="ECO:0000313" key="6">
    <source>
        <dbReference type="Proteomes" id="UP000222106"/>
    </source>
</evidence>
<dbReference type="Gene3D" id="1.20.120.530">
    <property type="entry name" value="GntR ligand-binding domain-like"/>
    <property type="match status" value="1"/>
</dbReference>
<accession>A0A2A9EMU2</accession>
<dbReference type="GO" id="GO:0003700">
    <property type="term" value="F:DNA-binding transcription factor activity"/>
    <property type="evidence" value="ECO:0007669"/>
    <property type="project" value="InterPro"/>
</dbReference>
<dbReference type="InterPro" id="IPR000524">
    <property type="entry name" value="Tscrpt_reg_HTH_GntR"/>
</dbReference>
<dbReference type="InterPro" id="IPR036390">
    <property type="entry name" value="WH_DNA-bd_sf"/>
</dbReference>
<evidence type="ECO:0000256" key="2">
    <source>
        <dbReference type="ARBA" id="ARBA00023125"/>
    </source>
</evidence>
<keyword evidence="2 5" id="KW-0238">DNA-binding</keyword>
<dbReference type="Pfam" id="PF07729">
    <property type="entry name" value="FCD"/>
    <property type="match status" value="1"/>
</dbReference>
<dbReference type="InterPro" id="IPR008920">
    <property type="entry name" value="TF_FadR/GntR_C"/>
</dbReference>
<dbReference type="SUPFAM" id="SSF48008">
    <property type="entry name" value="GntR ligand-binding domain-like"/>
    <property type="match status" value="1"/>
</dbReference>
<name>A0A2A9EMU2_9MICO</name>
<evidence type="ECO:0000259" key="4">
    <source>
        <dbReference type="PROSITE" id="PS50949"/>
    </source>
</evidence>
<evidence type="ECO:0000256" key="3">
    <source>
        <dbReference type="ARBA" id="ARBA00023163"/>
    </source>
</evidence>
<comment type="caution">
    <text evidence="5">The sequence shown here is derived from an EMBL/GenBank/DDBJ whole genome shotgun (WGS) entry which is preliminary data.</text>
</comment>
<dbReference type="EMBL" id="PDJI01000004">
    <property type="protein sequence ID" value="PFG39565.1"/>
    <property type="molecule type" value="Genomic_DNA"/>
</dbReference>
<sequence>MLQIRPGAETPITTLSEADMSTPFAPVVHAASLRSHVEDSVAAAIISGQLPPGELVSVPGLALKFDVSATPVREAMINLQQRGFVEPVRNKGFRVTDVSRKDLEELVQLRQLIEVPVVRDLAHDFPEPPRDALRTQARGIVSAAGEGDLPAYLAADIDFHRNLLALSGNTRLVTLVTDLRRQTRLTGLSGMIDTEQLRESAREHERLLDLLEAGDGPAVEALMHRHIGHVLGWWSGNPEPDAG</sequence>
<dbReference type="GO" id="GO:0003677">
    <property type="term" value="F:DNA binding"/>
    <property type="evidence" value="ECO:0007669"/>
    <property type="project" value="UniProtKB-KW"/>
</dbReference>
<evidence type="ECO:0000313" key="5">
    <source>
        <dbReference type="EMBL" id="PFG39565.1"/>
    </source>
</evidence>
<proteinExistence type="predicted"/>